<name>A0A7W6E7S1_9HYPH</name>
<dbReference type="Pfam" id="PF00749">
    <property type="entry name" value="tRNA-synt_1c"/>
    <property type="match status" value="1"/>
</dbReference>
<keyword evidence="2" id="KW-0479">Metal-binding</keyword>
<dbReference type="SUPFAM" id="SSF52374">
    <property type="entry name" value="Nucleotidylyl transferase"/>
    <property type="match status" value="1"/>
</dbReference>
<evidence type="ECO:0000256" key="6">
    <source>
        <dbReference type="ARBA" id="ARBA00023146"/>
    </source>
</evidence>
<dbReference type="GO" id="GO:0005829">
    <property type="term" value="C:cytosol"/>
    <property type="evidence" value="ECO:0007669"/>
    <property type="project" value="TreeGrafter"/>
</dbReference>
<organism evidence="9 10">
    <name type="scientific">Aureimonas pseudogalii</name>
    <dbReference type="NCBI Taxonomy" id="1744844"/>
    <lineage>
        <taxon>Bacteria</taxon>
        <taxon>Pseudomonadati</taxon>
        <taxon>Pseudomonadota</taxon>
        <taxon>Alphaproteobacteria</taxon>
        <taxon>Hyphomicrobiales</taxon>
        <taxon>Aurantimonadaceae</taxon>
        <taxon>Aureimonas</taxon>
    </lineage>
</organism>
<protein>
    <submittedName>
        <fullName evidence="9">Glutamyl-Q tRNA(Asp) synthetase</fullName>
        <ecNumber evidence="9">6.1.1.-</ecNumber>
    </submittedName>
</protein>
<dbReference type="PANTHER" id="PTHR43311">
    <property type="entry name" value="GLUTAMATE--TRNA LIGASE"/>
    <property type="match status" value="1"/>
</dbReference>
<keyword evidence="4" id="KW-0862">Zinc</keyword>
<dbReference type="InterPro" id="IPR000924">
    <property type="entry name" value="Glu/Gln-tRNA-synth"/>
</dbReference>
<proteinExistence type="inferred from homology"/>
<dbReference type="Gene3D" id="3.40.50.620">
    <property type="entry name" value="HUPs"/>
    <property type="match status" value="1"/>
</dbReference>
<dbReference type="InterPro" id="IPR001412">
    <property type="entry name" value="aa-tRNA-synth_I_CS"/>
</dbReference>
<dbReference type="GO" id="GO:0004818">
    <property type="term" value="F:glutamate-tRNA ligase activity"/>
    <property type="evidence" value="ECO:0007669"/>
    <property type="project" value="TreeGrafter"/>
</dbReference>
<evidence type="ECO:0000313" key="9">
    <source>
        <dbReference type="EMBL" id="MBB3996292.1"/>
    </source>
</evidence>
<keyword evidence="7" id="KW-0648">Protein biosynthesis</keyword>
<dbReference type="NCBIfam" id="NF004315">
    <property type="entry name" value="PRK05710.1-4"/>
    <property type="match status" value="1"/>
</dbReference>
<reference evidence="9 10" key="1">
    <citation type="submission" date="2020-08" db="EMBL/GenBank/DDBJ databases">
        <title>Genomic Encyclopedia of Type Strains, Phase IV (KMG-IV): sequencing the most valuable type-strain genomes for metagenomic binning, comparative biology and taxonomic classification.</title>
        <authorList>
            <person name="Goeker M."/>
        </authorList>
    </citation>
    <scope>NUCLEOTIDE SEQUENCE [LARGE SCALE GENOMIC DNA]</scope>
    <source>
        <strain evidence="9 10">DSM 102238</strain>
    </source>
</reference>
<keyword evidence="10" id="KW-1185">Reference proteome</keyword>
<evidence type="ECO:0000256" key="2">
    <source>
        <dbReference type="ARBA" id="ARBA00022723"/>
    </source>
</evidence>
<evidence type="ECO:0000259" key="8">
    <source>
        <dbReference type="Pfam" id="PF00749"/>
    </source>
</evidence>
<evidence type="ECO:0000256" key="7">
    <source>
        <dbReference type="RuleBase" id="RU363037"/>
    </source>
</evidence>
<keyword evidence="5 7" id="KW-0067">ATP-binding</keyword>
<dbReference type="EC" id="6.1.1.-" evidence="9"/>
<keyword evidence="1 7" id="KW-0436">Ligase</keyword>
<dbReference type="AlphaFoldDB" id="A0A7W6E7S1"/>
<feature type="domain" description="Glutamyl/glutaminyl-tRNA synthetase class Ib catalytic" evidence="8">
    <location>
        <begin position="14"/>
        <end position="293"/>
    </location>
</feature>
<sequence>MSAASPVAEERRVFRFAPSPNGLLHLGHAYSALLNHDLARAAGGAFLLRLEDIDRARCTPAFERRILDDLQWLGLGWDAAPRRQHEHFDDYATALDALQGEGLVYPGFMTRGETRAFASAFEEREGLPWPRDPDGAPLYPALDRDLGEAERRGRIAAGEPFAWRLDMGAALERLSAELAFEESGGGGREAVRADPALWGDVVLARFDTPTSYHLAVSVDDALQGVTDVVRGRDLLPSTSVHRLLQALLGLPVPRYHHHDLILGGDGRKLSKSRGDAAVRTLGEAGLTPEDIRRMVGLGLAPR</sequence>
<evidence type="ECO:0000256" key="4">
    <source>
        <dbReference type="ARBA" id="ARBA00022833"/>
    </source>
</evidence>
<gene>
    <name evidence="9" type="ORF">GGR04_000113</name>
</gene>
<dbReference type="GO" id="GO:0006424">
    <property type="term" value="P:glutamyl-tRNA aminoacylation"/>
    <property type="evidence" value="ECO:0007669"/>
    <property type="project" value="TreeGrafter"/>
</dbReference>
<dbReference type="RefSeq" id="WP_183196802.1">
    <property type="nucleotide sequence ID" value="NZ_JACIEK010000001.1"/>
</dbReference>
<evidence type="ECO:0000256" key="1">
    <source>
        <dbReference type="ARBA" id="ARBA00022598"/>
    </source>
</evidence>
<dbReference type="EMBL" id="JACIEK010000001">
    <property type="protein sequence ID" value="MBB3996292.1"/>
    <property type="molecule type" value="Genomic_DNA"/>
</dbReference>
<dbReference type="Proteomes" id="UP000542776">
    <property type="component" value="Unassembled WGS sequence"/>
</dbReference>
<evidence type="ECO:0000256" key="3">
    <source>
        <dbReference type="ARBA" id="ARBA00022741"/>
    </source>
</evidence>
<keyword evidence="3 7" id="KW-0547">Nucleotide-binding</keyword>
<dbReference type="InterPro" id="IPR049940">
    <property type="entry name" value="GluQ/Sye"/>
</dbReference>
<keyword evidence="6 7" id="KW-0030">Aminoacyl-tRNA synthetase</keyword>
<dbReference type="InterPro" id="IPR020058">
    <property type="entry name" value="Glu/Gln-tRNA-synth_Ib_cat-dom"/>
</dbReference>
<evidence type="ECO:0000256" key="5">
    <source>
        <dbReference type="ARBA" id="ARBA00022840"/>
    </source>
</evidence>
<comment type="similarity">
    <text evidence="7">Belongs to the class-I aminoacyl-tRNA synthetase family.</text>
</comment>
<accession>A0A7W6E7S1</accession>
<dbReference type="GO" id="GO:0005524">
    <property type="term" value="F:ATP binding"/>
    <property type="evidence" value="ECO:0007669"/>
    <property type="project" value="UniProtKB-KW"/>
</dbReference>
<comment type="caution">
    <text evidence="9">The sequence shown here is derived from an EMBL/GenBank/DDBJ whole genome shotgun (WGS) entry which is preliminary data.</text>
</comment>
<dbReference type="PROSITE" id="PS00178">
    <property type="entry name" value="AA_TRNA_LIGASE_I"/>
    <property type="match status" value="1"/>
</dbReference>
<evidence type="ECO:0000313" key="10">
    <source>
        <dbReference type="Proteomes" id="UP000542776"/>
    </source>
</evidence>
<dbReference type="InterPro" id="IPR014729">
    <property type="entry name" value="Rossmann-like_a/b/a_fold"/>
</dbReference>
<dbReference type="PANTHER" id="PTHR43311:SF1">
    <property type="entry name" value="GLUTAMYL-Q TRNA(ASP) SYNTHETASE"/>
    <property type="match status" value="1"/>
</dbReference>
<dbReference type="PRINTS" id="PR00987">
    <property type="entry name" value="TRNASYNTHGLU"/>
</dbReference>